<organism evidence="1 2">
    <name type="scientific">Microbacterium awajiense</name>
    <dbReference type="NCBI Taxonomy" id="415214"/>
    <lineage>
        <taxon>Bacteria</taxon>
        <taxon>Bacillati</taxon>
        <taxon>Actinomycetota</taxon>
        <taxon>Actinomycetes</taxon>
        <taxon>Micrococcales</taxon>
        <taxon>Microbacteriaceae</taxon>
        <taxon>Microbacterium</taxon>
    </lineage>
</organism>
<gene>
    <name evidence="1" type="ORF">GCM10022200_05500</name>
</gene>
<evidence type="ECO:0000313" key="1">
    <source>
        <dbReference type="EMBL" id="GAA3626047.1"/>
    </source>
</evidence>
<dbReference type="EMBL" id="BAAAYU010000001">
    <property type="protein sequence ID" value="GAA3626047.1"/>
    <property type="molecule type" value="Genomic_DNA"/>
</dbReference>
<accession>A0ABP7A6U1</accession>
<dbReference type="Proteomes" id="UP001501697">
    <property type="component" value="Unassembled WGS sequence"/>
</dbReference>
<comment type="caution">
    <text evidence="1">The sequence shown here is derived from an EMBL/GenBank/DDBJ whole genome shotgun (WGS) entry which is preliminary data.</text>
</comment>
<reference evidence="2" key="1">
    <citation type="journal article" date="2019" name="Int. J. Syst. Evol. Microbiol.">
        <title>The Global Catalogue of Microorganisms (GCM) 10K type strain sequencing project: providing services to taxonomists for standard genome sequencing and annotation.</title>
        <authorList>
            <consortium name="The Broad Institute Genomics Platform"/>
            <consortium name="The Broad Institute Genome Sequencing Center for Infectious Disease"/>
            <person name="Wu L."/>
            <person name="Ma J."/>
        </authorList>
    </citation>
    <scope>NUCLEOTIDE SEQUENCE [LARGE SCALE GENOMIC DNA]</scope>
    <source>
        <strain evidence="2">JCM 16544</strain>
    </source>
</reference>
<evidence type="ECO:0000313" key="2">
    <source>
        <dbReference type="Proteomes" id="UP001501697"/>
    </source>
</evidence>
<keyword evidence="2" id="KW-1185">Reference proteome</keyword>
<protein>
    <submittedName>
        <fullName evidence="1">Uncharacterized protein</fullName>
    </submittedName>
</protein>
<proteinExistence type="predicted"/>
<sequence length="90" mass="10435">MSTRMILVNVRCDRCKRILFQVTRDTQPVVTADGSELLMIARCRCDLRTRGRERPAHVELPWADMVPVTQRARRYGKTQNVSFSVKDTIN</sequence>
<name>A0ABP7A6U1_9MICO</name>